<keyword evidence="2" id="KW-1133">Transmembrane helix</keyword>
<organism evidence="3 4">
    <name type="scientific">Podospora didyma</name>
    <dbReference type="NCBI Taxonomy" id="330526"/>
    <lineage>
        <taxon>Eukaryota</taxon>
        <taxon>Fungi</taxon>
        <taxon>Dikarya</taxon>
        <taxon>Ascomycota</taxon>
        <taxon>Pezizomycotina</taxon>
        <taxon>Sordariomycetes</taxon>
        <taxon>Sordariomycetidae</taxon>
        <taxon>Sordariales</taxon>
        <taxon>Podosporaceae</taxon>
        <taxon>Podospora</taxon>
    </lineage>
</organism>
<accession>A0AAE0N7G8</accession>
<keyword evidence="2" id="KW-0812">Transmembrane</keyword>
<dbReference type="CDD" id="cd12087">
    <property type="entry name" value="TM_EGFR-like"/>
    <property type="match status" value="1"/>
</dbReference>
<evidence type="ECO:0000313" key="4">
    <source>
        <dbReference type="Proteomes" id="UP001285441"/>
    </source>
</evidence>
<evidence type="ECO:0008006" key="5">
    <source>
        <dbReference type="Google" id="ProtNLM"/>
    </source>
</evidence>
<protein>
    <recommendedName>
        <fullName evidence="5">Mid2 domain-containing protein</fullName>
    </recommendedName>
</protein>
<feature type="compositionally biased region" description="Low complexity" evidence="1">
    <location>
        <begin position="165"/>
        <end position="184"/>
    </location>
</feature>
<gene>
    <name evidence="3" type="ORF">B0H63DRAFT_527135</name>
</gene>
<reference evidence="3" key="1">
    <citation type="journal article" date="2023" name="Mol. Phylogenet. Evol.">
        <title>Genome-scale phylogeny and comparative genomics of the fungal order Sordariales.</title>
        <authorList>
            <person name="Hensen N."/>
            <person name="Bonometti L."/>
            <person name="Westerberg I."/>
            <person name="Brannstrom I.O."/>
            <person name="Guillou S."/>
            <person name="Cros-Aarteil S."/>
            <person name="Calhoun S."/>
            <person name="Haridas S."/>
            <person name="Kuo A."/>
            <person name="Mondo S."/>
            <person name="Pangilinan J."/>
            <person name="Riley R."/>
            <person name="LaButti K."/>
            <person name="Andreopoulos B."/>
            <person name="Lipzen A."/>
            <person name="Chen C."/>
            <person name="Yan M."/>
            <person name="Daum C."/>
            <person name="Ng V."/>
            <person name="Clum A."/>
            <person name="Steindorff A."/>
            <person name="Ohm R.A."/>
            <person name="Martin F."/>
            <person name="Silar P."/>
            <person name="Natvig D.O."/>
            <person name="Lalanne C."/>
            <person name="Gautier V."/>
            <person name="Ament-Velasquez S.L."/>
            <person name="Kruys A."/>
            <person name="Hutchinson M.I."/>
            <person name="Powell A.J."/>
            <person name="Barry K."/>
            <person name="Miller A.N."/>
            <person name="Grigoriev I.V."/>
            <person name="Debuchy R."/>
            <person name="Gladieux P."/>
            <person name="Hiltunen Thoren M."/>
            <person name="Johannesson H."/>
        </authorList>
    </citation>
    <scope>NUCLEOTIDE SEQUENCE</scope>
    <source>
        <strain evidence="3">CBS 232.78</strain>
    </source>
</reference>
<feature type="region of interest" description="Disordered" evidence="1">
    <location>
        <begin position="165"/>
        <end position="197"/>
    </location>
</feature>
<sequence>MSLPSFPTGWTAPSECFATTNYYRVLLGSGFFSNMYGTPTPVLTGNYPTGSCFPPSSTPEIPYLTDGPCPAGYTRACATAGPVSNGKPLSTVTCCPSVTDNVFSFMCKDNQYGCHATATSGAVWTGVVTDIGRSPPTENPVTRTPSTLEGIEAWGIKLISIVPASTSSSSSPPSTPNTASTGTTAGAGQGGQNTNSAVPVAETSGGLGIGAIVGIVVGVIALLALVALGVFFYLRKRRKAEQNYELAANSPGTVAGAPYVVPKPPGEVPKPGDGTYFGPGGYQNGPMSELDTGNHAHQLDAGADEPYLASGAHDSRPGGRSELYGS</sequence>
<proteinExistence type="predicted"/>
<keyword evidence="4" id="KW-1185">Reference proteome</keyword>
<evidence type="ECO:0000256" key="2">
    <source>
        <dbReference type="SAM" id="Phobius"/>
    </source>
</evidence>
<comment type="caution">
    <text evidence="3">The sequence shown here is derived from an EMBL/GenBank/DDBJ whole genome shotgun (WGS) entry which is preliminary data.</text>
</comment>
<feature type="transmembrane region" description="Helical" evidence="2">
    <location>
        <begin position="207"/>
        <end position="234"/>
    </location>
</feature>
<evidence type="ECO:0000313" key="3">
    <source>
        <dbReference type="EMBL" id="KAK3372284.1"/>
    </source>
</evidence>
<dbReference type="Proteomes" id="UP001285441">
    <property type="component" value="Unassembled WGS sequence"/>
</dbReference>
<dbReference type="EMBL" id="JAULSW010000008">
    <property type="protein sequence ID" value="KAK3372284.1"/>
    <property type="molecule type" value="Genomic_DNA"/>
</dbReference>
<name>A0AAE0N7G8_9PEZI</name>
<dbReference type="AlphaFoldDB" id="A0AAE0N7G8"/>
<keyword evidence="2" id="KW-0472">Membrane</keyword>
<feature type="region of interest" description="Disordered" evidence="1">
    <location>
        <begin position="264"/>
        <end position="326"/>
    </location>
</feature>
<dbReference type="PANTHER" id="PTHR16861">
    <property type="entry name" value="GLYCOPROTEIN 38"/>
    <property type="match status" value="1"/>
</dbReference>
<evidence type="ECO:0000256" key="1">
    <source>
        <dbReference type="SAM" id="MobiDB-lite"/>
    </source>
</evidence>
<reference evidence="3" key="2">
    <citation type="submission" date="2023-06" db="EMBL/GenBank/DDBJ databases">
        <authorList>
            <consortium name="Lawrence Berkeley National Laboratory"/>
            <person name="Haridas S."/>
            <person name="Hensen N."/>
            <person name="Bonometti L."/>
            <person name="Westerberg I."/>
            <person name="Brannstrom I.O."/>
            <person name="Guillou S."/>
            <person name="Cros-Aarteil S."/>
            <person name="Calhoun S."/>
            <person name="Kuo A."/>
            <person name="Mondo S."/>
            <person name="Pangilinan J."/>
            <person name="Riley R."/>
            <person name="LaButti K."/>
            <person name="Andreopoulos B."/>
            <person name="Lipzen A."/>
            <person name="Chen C."/>
            <person name="Yanf M."/>
            <person name="Daum C."/>
            <person name="Ng V."/>
            <person name="Clum A."/>
            <person name="Steindorff A."/>
            <person name="Ohm R."/>
            <person name="Martin F."/>
            <person name="Silar P."/>
            <person name="Natvig D."/>
            <person name="Lalanne C."/>
            <person name="Gautier V."/>
            <person name="Ament-velasquez S.L."/>
            <person name="Kruys A."/>
            <person name="Hutchinson M.I."/>
            <person name="Powell A.J."/>
            <person name="Barry K."/>
            <person name="Miller A.N."/>
            <person name="Grigoriev I.V."/>
            <person name="Debuchy R."/>
            <person name="Gladieux P."/>
            <person name="Thoren M.H."/>
            <person name="Johannesson H."/>
        </authorList>
    </citation>
    <scope>NUCLEOTIDE SEQUENCE</scope>
    <source>
        <strain evidence="3">CBS 232.78</strain>
    </source>
</reference>
<dbReference type="PANTHER" id="PTHR16861:SF4">
    <property type="entry name" value="SH3 DOMAIN PROTEIN (AFU_ORTHOLOGUE AFUA_1G13610)"/>
    <property type="match status" value="1"/>
</dbReference>